<evidence type="ECO:0000256" key="5">
    <source>
        <dbReference type="ARBA" id="ARBA00023601"/>
    </source>
</evidence>
<dbReference type="CDD" id="cd01335">
    <property type="entry name" value="Radical_SAM"/>
    <property type="match status" value="1"/>
</dbReference>
<dbReference type="PANTHER" id="PTHR43273:SF3">
    <property type="entry name" value="ANAEROBIC SULFATASE-MATURATING ENZYME HOMOLOG ASLB-RELATED"/>
    <property type="match status" value="1"/>
</dbReference>
<keyword evidence="4" id="KW-0411">Iron-sulfur</keyword>
<dbReference type="GO" id="GO:0016491">
    <property type="term" value="F:oxidoreductase activity"/>
    <property type="evidence" value="ECO:0007669"/>
    <property type="project" value="InterPro"/>
</dbReference>
<dbReference type="GO" id="GO:0046872">
    <property type="term" value="F:metal ion binding"/>
    <property type="evidence" value="ECO:0007669"/>
    <property type="project" value="UniProtKB-KW"/>
</dbReference>
<dbReference type="Pfam" id="PF04055">
    <property type="entry name" value="Radical_SAM"/>
    <property type="match status" value="1"/>
</dbReference>
<protein>
    <recommendedName>
        <fullName evidence="6">Radical SAM core domain-containing protein</fullName>
    </recommendedName>
</protein>
<dbReference type="SUPFAM" id="SSF102114">
    <property type="entry name" value="Radical SAM enzymes"/>
    <property type="match status" value="1"/>
</dbReference>
<proteinExistence type="inferred from homology"/>
<dbReference type="InterPro" id="IPR058240">
    <property type="entry name" value="rSAM_sf"/>
</dbReference>
<dbReference type="GO" id="GO:0051536">
    <property type="term" value="F:iron-sulfur cluster binding"/>
    <property type="evidence" value="ECO:0007669"/>
    <property type="project" value="UniProtKB-KW"/>
</dbReference>
<sequence>MKESRFNLAYCNEEYYVVLNTKTSHLIRFPVNQKEIISEILQQKSTLCDLEIHRVLAEKGFIVEDSTNELDEIYRECYELVNSKVLYLTVMPTYTCNLACIYCFQHHIPGAIINDNTMKNIIYAVEKNIGKYSALYVEWFGGEPLIARRQVIYMNQKFKEICNRVRIPYAARITTNGYYLDRKTFEQLFKNNCFIYYISVDGGKDLHNRQRPCRNGEGSYDVIMANLKQIKQEVSSRNFRIEIRVNCSKRSYDYLEQFLKEFEVNFGNDSRFSVIIETVNDWSERTVQMNNEGQLMDHSDLSELGKIAKRYNINLASIDKHLLKTQICQAAKRNGYSIFYDGTIHKCQMALESEKYCQMDKIGKVTDDGEFQIEKENEKIWVSDIFPKSCENCKVLPMCLGKKCVFQKEIQGQPCIDIENKFLNAFMLYDSSKIDMIPLYTIGEKYE</sequence>
<keyword evidence="8" id="KW-1185">Reference proteome</keyword>
<keyword evidence="1" id="KW-0949">S-adenosyl-L-methionine</keyword>
<reference evidence="7 8" key="1">
    <citation type="submission" date="2018-01" db="EMBL/GenBank/DDBJ databases">
        <authorList>
            <person name="Gaut B.S."/>
            <person name="Morton B.R."/>
            <person name="Clegg M.T."/>
            <person name="Duvall M.R."/>
        </authorList>
    </citation>
    <scope>NUCLEOTIDE SEQUENCE [LARGE SCALE GENOMIC DNA]</scope>
    <source>
        <strain evidence="7">GP69</strain>
    </source>
</reference>
<dbReference type="InterPro" id="IPR023867">
    <property type="entry name" value="Sulphatase_maturase_rSAM"/>
</dbReference>
<keyword evidence="2" id="KW-0479">Metal-binding</keyword>
<dbReference type="AlphaFoldDB" id="A0A2K4ZK21"/>
<accession>A0A2K4ZK21</accession>
<feature type="domain" description="Radical SAM core" evidence="6">
    <location>
        <begin position="80"/>
        <end position="314"/>
    </location>
</feature>
<keyword evidence="3" id="KW-0408">Iron</keyword>
<dbReference type="RefSeq" id="WP_172455185.1">
    <property type="nucleotide sequence ID" value="NZ_JANJZD010000019.1"/>
</dbReference>
<dbReference type="SFLD" id="SFLDG01067">
    <property type="entry name" value="SPASM/twitch_domain_containing"/>
    <property type="match status" value="1"/>
</dbReference>
<dbReference type="PROSITE" id="PS51918">
    <property type="entry name" value="RADICAL_SAM"/>
    <property type="match status" value="1"/>
</dbReference>
<evidence type="ECO:0000256" key="1">
    <source>
        <dbReference type="ARBA" id="ARBA00022691"/>
    </source>
</evidence>
<dbReference type="InterPro" id="IPR007197">
    <property type="entry name" value="rSAM"/>
</dbReference>
<name>A0A2K4ZK21_9FIRM</name>
<dbReference type="InterPro" id="IPR013785">
    <property type="entry name" value="Aldolase_TIM"/>
</dbReference>
<evidence type="ECO:0000259" key="6">
    <source>
        <dbReference type="PROSITE" id="PS51918"/>
    </source>
</evidence>
<evidence type="ECO:0000313" key="8">
    <source>
        <dbReference type="Proteomes" id="UP000236311"/>
    </source>
</evidence>
<dbReference type="Proteomes" id="UP000236311">
    <property type="component" value="Unassembled WGS sequence"/>
</dbReference>
<evidence type="ECO:0000256" key="4">
    <source>
        <dbReference type="ARBA" id="ARBA00023014"/>
    </source>
</evidence>
<evidence type="ECO:0000256" key="3">
    <source>
        <dbReference type="ARBA" id="ARBA00023004"/>
    </source>
</evidence>
<dbReference type="SFLD" id="SFLDS00029">
    <property type="entry name" value="Radical_SAM"/>
    <property type="match status" value="1"/>
</dbReference>
<dbReference type="Gene3D" id="3.20.20.70">
    <property type="entry name" value="Aldolase class I"/>
    <property type="match status" value="1"/>
</dbReference>
<dbReference type="UniPathway" id="UPA00782"/>
<dbReference type="EMBL" id="OFSM01000019">
    <property type="protein sequence ID" value="SOY30819.1"/>
    <property type="molecule type" value="Genomic_DNA"/>
</dbReference>
<evidence type="ECO:0000313" key="7">
    <source>
        <dbReference type="EMBL" id="SOY30819.1"/>
    </source>
</evidence>
<dbReference type="PANTHER" id="PTHR43273">
    <property type="entry name" value="ANAEROBIC SULFATASE-MATURATING ENZYME HOMOLOG ASLB-RELATED"/>
    <property type="match status" value="1"/>
</dbReference>
<gene>
    <name evidence="7" type="ORF">AMURIS_03550</name>
</gene>
<comment type="similarity">
    <text evidence="5">Belongs to the radical SAM superfamily. Anaerobic sulfatase-maturating enzyme family.</text>
</comment>
<organism evidence="7 8">
    <name type="scientific">Acetatifactor muris</name>
    <dbReference type="NCBI Taxonomy" id="879566"/>
    <lineage>
        <taxon>Bacteria</taxon>
        <taxon>Bacillati</taxon>
        <taxon>Bacillota</taxon>
        <taxon>Clostridia</taxon>
        <taxon>Lachnospirales</taxon>
        <taxon>Lachnospiraceae</taxon>
        <taxon>Acetatifactor</taxon>
    </lineage>
</organism>
<evidence type="ECO:0000256" key="2">
    <source>
        <dbReference type="ARBA" id="ARBA00022723"/>
    </source>
</evidence>